<dbReference type="InterPro" id="IPR005625">
    <property type="entry name" value="PepSY-ass_TM"/>
</dbReference>
<feature type="transmembrane region" description="Helical" evidence="1">
    <location>
        <begin position="57"/>
        <end position="78"/>
    </location>
</feature>
<gene>
    <name evidence="2" type="ORF">SDC9_189626</name>
</gene>
<evidence type="ECO:0000313" key="2">
    <source>
        <dbReference type="EMBL" id="MPN42070.1"/>
    </source>
</evidence>
<dbReference type="PANTHER" id="PTHR34219:SF3">
    <property type="entry name" value="BLL7967 PROTEIN"/>
    <property type="match status" value="1"/>
</dbReference>
<reference evidence="2" key="1">
    <citation type="submission" date="2019-08" db="EMBL/GenBank/DDBJ databases">
        <authorList>
            <person name="Kucharzyk K."/>
            <person name="Murdoch R.W."/>
            <person name="Higgins S."/>
            <person name="Loffler F."/>
        </authorList>
    </citation>
    <scope>NUCLEOTIDE SEQUENCE</scope>
</reference>
<keyword evidence="1" id="KW-0472">Membrane</keyword>
<evidence type="ECO:0008006" key="3">
    <source>
        <dbReference type="Google" id="ProtNLM"/>
    </source>
</evidence>
<comment type="caution">
    <text evidence="2">The sequence shown here is derived from an EMBL/GenBank/DDBJ whole genome shotgun (WGS) entry which is preliminary data.</text>
</comment>
<accession>A0A645HT88</accession>
<proteinExistence type="predicted"/>
<sequence>MWTQGKTPVTQHLYTPVLVDAATGQLTAVVERPWYASVVGLAYPLHLGNYGGLPLKILWALLDLLSIGMLASGIYGWLIREKKSTSLPVQEQPISMPQAPNSVRQIWGFPIGIGIVTTIGLVSSLVGTGIWHWISWGALTLPIVIAAWFGFGNWKGKR</sequence>
<evidence type="ECO:0000256" key="1">
    <source>
        <dbReference type="SAM" id="Phobius"/>
    </source>
</evidence>
<feature type="transmembrane region" description="Helical" evidence="1">
    <location>
        <begin position="133"/>
        <end position="151"/>
    </location>
</feature>
<dbReference type="AlphaFoldDB" id="A0A645HT88"/>
<dbReference type="PANTHER" id="PTHR34219">
    <property type="entry name" value="IRON-REGULATED INNER MEMBRANE PROTEIN-RELATED"/>
    <property type="match status" value="1"/>
</dbReference>
<protein>
    <recommendedName>
        <fullName evidence="3">PepSY domain-containing protein</fullName>
    </recommendedName>
</protein>
<keyword evidence="1" id="KW-1133">Transmembrane helix</keyword>
<dbReference type="Pfam" id="PF03929">
    <property type="entry name" value="PepSY_TM"/>
    <property type="match status" value="1"/>
</dbReference>
<feature type="transmembrane region" description="Helical" evidence="1">
    <location>
        <begin position="106"/>
        <end position="127"/>
    </location>
</feature>
<organism evidence="2">
    <name type="scientific">bioreactor metagenome</name>
    <dbReference type="NCBI Taxonomy" id="1076179"/>
    <lineage>
        <taxon>unclassified sequences</taxon>
        <taxon>metagenomes</taxon>
        <taxon>ecological metagenomes</taxon>
    </lineage>
</organism>
<keyword evidence="1" id="KW-0812">Transmembrane</keyword>
<name>A0A645HT88_9ZZZZ</name>
<dbReference type="EMBL" id="VSSQ01099541">
    <property type="protein sequence ID" value="MPN42070.1"/>
    <property type="molecule type" value="Genomic_DNA"/>
</dbReference>